<dbReference type="AlphaFoldDB" id="A0A7C3CRV2"/>
<evidence type="ECO:0000256" key="1">
    <source>
        <dbReference type="SAM" id="MobiDB-lite"/>
    </source>
</evidence>
<proteinExistence type="predicted"/>
<organism evidence="2">
    <name type="scientific">Thermosulfurimonas dismutans</name>
    <dbReference type="NCBI Taxonomy" id="999894"/>
    <lineage>
        <taxon>Bacteria</taxon>
        <taxon>Pseudomonadati</taxon>
        <taxon>Thermodesulfobacteriota</taxon>
        <taxon>Thermodesulfobacteria</taxon>
        <taxon>Thermodesulfobacteriales</taxon>
        <taxon>Thermodesulfobacteriaceae</taxon>
        <taxon>Thermosulfurimonas</taxon>
    </lineage>
</organism>
<dbReference type="EMBL" id="DRMH01000048">
    <property type="protein sequence ID" value="HFC97614.1"/>
    <property type="molecule type" value="Genomic_DNA"/>
</dbReference>
<sequence>MIITSNNAPALGEGVSLRLELVSSAGLERVRGGAASRLRFLLEPGRVILWDEPSVTTSDYVVHQSGSGNTASQGLTTQRWP</sequence>
<gene>
    <name evidence="2" type="ORF">ENJ40_04025</name>
</gene>
<accession>A0A7C3CRV2</accession>
<comment type="caution">
    <text evidence="2">The sequence shown here is derived from an EMBL/GenBank/DDBJ whole genome shotgun (WGS) entry which is preliminary data.</text>
</comment>
<dbReference type="Proteomes" id="UP000886043">
    <property type="component" value="Unassembled WGS sequence"/>
</dbReference>
<evidence type="ECO:0000313" key="2">
    <source>
        <dbReference type="EMBL" id="HFC97614.1"/>
    </source>
</evidence>
<feature type="region of interest" description="Disordered" evidence="1">
    <location>
        <begin position="60"/>
        <end position="81"/>
    </location>
</feature>
<reference evidence="2" key="1">
    <citation type="journal article" date="2020" name="mSystems">
        <title>Genome- and Community-Level Interaction Insights into Carbon Utilization and Element Cycling Functions of Hydrothermarchaeota in Hydrothermal Sediment.</title>
        <authorList>
            <person name="Zhou Z."/>
            <person name="Liu Y."/>
            <person name="Xu W."/>
            <person name="Pan J."/>
            <person name="Luo Z.H."/>
            <person name="Li M."/>
        </authorList>
    </citation>
    <scope>NUCLEOTIDE SEQUENCE [LARGE SCALE GENOMIC DNA]</scope>
    <source>
        <strain evidence="2">HyVt-483</strain>
    </source>
</reference>
<protein>
    <submittedName>
        <fullName evidence="2">Uncharacterized protein</fullName>
    </submittedName>
</protein>
<name>A0A7C3CRV2_9BACT</name>